<evidence type="ECO:0000313" key="3">
    <source>
        <dbReference type="EMBL" id="MCV7025789.1"/>
    </source>
</evidence>
<organism evidence="3 5">
    <name type="scientific">Mycolicibacterium novocastrense</name>
    <name type="common">Mycobacterium novocastrense</name>
    <dbReference type="NCBI Taxonomy" id="59813"/>
    <lineage>
        <taxon>Bacteria</taxon>
        <taxon>Bacillati</taxon>
        <taxon>Actinomycetota</taxon>
        <taxon>Actinomycetes</taxon>
        <taxon>Mycobacteriales</taxon>
        <taxon>Mycobacteriaceae</taxon>
        <taxon>Mycolicibacterium</taxon>
    </lineage>
</organism>
<evidence type="ECO:0000313" key="2">
    <source>
        <dbReference type="EMBL" id="GAT07319.1"/>
    </source>
</evidence>
<accession>A0AAW5SPP7</accession>
<feature type="region of interest" description="Disordered" evidence="1">
    <location>
        <begin position="49"/>
        <end position="104"/>
    </location>
</feature>
<feature type="compositionally biased region" description="Acidic residues" evidence="1">
    <location>
        <begin position="62"/>
        <end position="104"/>
    </location>
</feature>
<dbReference type="EMBL" id="BCTA01000003">
    <property type="protein sequence ID" value="GAT07319.1"/>
    <property type="molecule type" value="Genomic_DNA"/>
</dbReference>
<comment type="caution">
    <text evidence="3">The sequence shown here is derived from an EMBL/GenBank/DDBJ whole genome shotgun (WGS) entry which is preliminary data.</text>
</comment>
<evidence type="ECO:0000313" key="4">
    <source>
        <dbReference type="Proteomes" id="UP000069773"/>
    </source>
</evidence>
<evidence type="ECO:0000313" key="5">
    <source>
        <dbReference type="Proteomes" id="UP001207528"/>
    </source>
</evidence>
<feature type="compositionally biased region" description="Basic and acidic residues" evidence="1">
    <location>
        <begin position="50"/>
        <end position="61"/>
    </location>
</feature>
<reference evidence="2 4" key="1">
    <citation type="journal article" date="2016" name="Genome Announc.">
        <title>Draft Genome Sequences of Five Rapidly Growing Mycobacterium Species, M. thermoresistibile, M. fortuitum subsp. acetamidolyticum, M. canariasense, M. brisbanense, and M. novocastrense.</title>
        <authorList>
            <person name="Katahira K."/>
            <person name="Ogura Y."/>
            <person name="Gotoh Y."/>
            <person name="Hayashi T."/>
        </authorList>
    </citation>
    <scope>NUCLEOTIDE SEQUENCE [LARGE SCALE GENOMIC DNA]</scope>
    <source>
        <strain evidence="2 4">JCM18114</strain>
    </source>
</reference>
<dbReference type="Proteomes" id="UP000069773">
    <property type="component" value="Unassembled WGS sequence"/>
</dbReference>
<evidence type="ECO:0000256" key="1">
    <source>
        <dbReference type="SAM" id="MobiDB-lite"/>
    </source>
</evidence>
<keyword evidence="4" id="KW-1185">Reference proteome</keyword>
<reference evidence="3" key="3">
    <citation type="journal article" date="2022" name="BMC Genomics">
        <title>Comparative genome analysis of mycobacteria focusing on tRNA and non-coding RNA.</title>
        <authorList>
            <person name="Behra P.R.K."/>
            <person name="Pettersson B.M.F."/>
            <person name="Ramesh M."/>
            <person name="Das S."/>
            <person name="Dasgupta S."/>
            <person name="Kirsebom L.A."/>
        </authorList>
    </citation>
    <scope>NUCLEOTIDE SEQUENCE</scope>
    <source>
        <strain evidence="3">DSM 44203</strain>
    </source>
</reference>
<protein>
    <recommendedName>
        <fullName evidence="6">DUF1508 domain-containing protein</fullName>
    </recommendedName>
</protein>
<sequence length="104" mass="11493">MAEPESGQWNVAAKENRVYIERTNDDGEVLFGDSLEPHEARQLARALTKFADKLDDSPRSGDEDESDDSDDDDDGSDDDDDDSDDDEGSDDEGSDDDDDDKKSD</sequence>
<proteinExistence type="predicted"/>
<dbReference type="AlphaFoldDB" id="A0AAW5SPP7"/>
<dbReference type="Proteomes" id="UP001207528">
    <property type="component" value="Unassembled WGS sequence"/>
</dbReference>
<gene>
    <name evidence="3" type="ORF">H7I77_20950</name>
    <name evidence="2" type="ORF">RMCN_0452</name>
</gene>
<reference evidence="3" key="2">
    <citation type="submission" date="2020-07" db="EMBL/GenBank/DDBJ databases">
        <authorList>
            <person name="Pettersson B.M.F."/>
            <person name="Behra P.R.K."/>
            <person name="Ramesh M."/>
            <person name="Das S."/>
            <person name="Dasgupta S."/>
            <person name="Kirsebom L.A."/>
        </authorList>
    </citation>
    <scope>NUCLEOTIDE SEQUENCE</scope>
    <source>
        <strain evidence="3">DSM 44203</strain>
    </source>
</reference>
<evidence type="ECO:0008006" key="6">
    <source>
        <dbReference type="Google" id="ProtNLM"/>
    </source>
</evidence>
<name>A0AAW5SPP7_MYCNV</name>
<dbReference type="EMBL" id="JACKTI010000056">
    <property type="protein sequence ID" value="MCV7025789.1"/>
    <property type="molecule type" value="Genomic_DNA"/>
</dbReference>
<dbReference type="RefSeq" id="WP_067386998.1">
    <property type="nucleotide sequence ID" value="NZ_BCTA01000003.1"/>
</dbReference>